<feature type="region of interest" description="Disordered" evidence="1">
    <location>
        <begin position="69"/>
        <end position="117"/>
    </location>
</feature>
<accession>A0A151IBR9</accession>
<name>A0A151IBR9_9HYME</name>
<organism evidence="2 3">
    <name type="scientific">Cyphomyrmex costatus</name>
    <dbReference type="NCBI Taxonomy" id="456900"/>
    <lineage>
        <taxon>Eukaryota</taxon>
        <taxon>Metazoa</taxon>
        <taxon>Ecdysozoa</taxon>
        <taxon>Arthropoda</taxon>
        <taxon>Hexapoda</taxon>
        <taxon>Insecta</taxon>
        <taxon>Pterygota</taxon>
        <taxon>Neoptera</taxon>
        <taxon>Endopterygota</taxon>
        <taxon>Hymenoptera</taxon>
        <taxon>Apocrita</taxon>
        <taxon>Aculeata</taxon>
        <taxon>Formicoidea</taxon>
        <taxon>Formicidae</taxon>
        <taxon>Myrmicinae</taxon>
        <taxon>Cyphomyrmex</taxon>
    </lineage>
</organism>
<evidence type="ECO:0000256" key="1">
    <source>
        <dbReference type="SAM" id="MobiDB-lite"/>
    </source>
</evidence>
<dbReference type="AlphaFoldDB" id="A0A151IBR9"/>
<dbReference type="EMBL" id="KQ978078">
    <property type="protein sequence ID" value="KYM97171.1"/>
    <property type="molecule type" value="Genomic_DNA"/>
</dbReference>
<evidence type="ECO:0000313" key="3">
    <source>
        <dbReference type="Proteomes" id="UP000078542"/>
    </source>
</evidence>
<evidence type="ECO:0000313" key="2">
    <source>
        <dbReference type="EMBL" id="KYM97171.1"/>
    </source>
</evidence>
<dbReference type="Proteomes" id="UP000078542">
    <property type="component" value="Unassembled WGS sequence"/>
</dbReference>
<protein>
    <submittedName>
        <fullName evidence="2">Uncharacterized protein</fullName>
    </submittedName>
</protein>
<gene>
    <name evidence="2" type="ORF">ALC62_12117</name>
</gene>
<proteinExistence type="predicted"/>
<reference evidence="2 3" key="1">
    <citation type="submission" date="2016-03" db="EMBL/GenBank/DDBJ databases">
        <title>Cyphomyrmex costatus WGS genome.</title>
        <authorList>
            <person name="Nygaard S."/>
            <person name="Hu H."/>
            <person name="Boomsma J."/>
            <person name="Zhang G."/>
        </authorList>
    </citation>
    <scope>NUCLEOTIDE SEQUENCE [LARGE SCALE GENOMIC DNA]</scope>
    <source>
        <strain evidence="2">MS0001</strain>
        <tissue evidence="2">Whole body</tissue>
    </source>
</reference>
<feature type="compositionally biased region" description="Acidic residues" evidence="1">
    <location>
        <begin position="96"/>
        <end position="108"/>
    </location>
</feature>
<keyword evidence="3" id="KW-1185">Reference proteome</keyword>
<sequence length="175" mass="19803">MDGRTNKQLKRKRDGRTVEIVYTTNTINPTTHGVLIPRPPSCAAFAEALPLFFKRKPCDDDDTPRCTAGGPLFSKLNSSQTTATAARALRPRGDDNDNDDDDDDEDDGGMLGDAGNATGMRKVSKKYEKLRMYKIYRYEQPRTTYQNIENHWTENGGSVSICKAIWEKFDFLRIM</sequence>